<dbReference type="Proteomes" id="UP000478052">
    <property type="component" value="Unassembled WGS sequence"/>
</dbReference>
<dbReference type="AlphaFoldDB" id="A0A6G0Y565"/>
<comment type="caution">
    <text evidence="1">The sequence shown here is derived from an EMBL/GenBank/DDBJ whole genome shotgun (WGS) entry which is preliminary data.</text>
</comment>
<evidence type="ECO:0000313" key="2">
    <source>
        <dbReference type="Proteomes" id="UP000478052"/>
    </source>
</evidence>
<evidence type="ECO:0000313" key="1">
    <source>
        <dbReference type="EMBL" id="KAF0749400.1"/>
    </source>
</evidence>
<keyword evidence="2" id="KW-1185">Reference proteome</keyword>
<name>A0A6G0Y565_APHCR</name>
<dbReference type="EMBL" id="VUJU01006112">
    <property type="protein sequence ID" value="KAF0749400.1"/>
    <property type="molecule type" value="Genomic_DNA"/>
</dbReference>
<gene>
    <name evidence="1" type="ORF">FWK35_00020121</name>
</gene>
<reference evidence="1 2" key="1">
    <citation type="submission" date="2019-08" db="EMBL/GenBank/DDBJ databases">
        <title>Whole genome of Aphis craccivora.</title>
        <authorList>
            <person name="Voronova N.V."/>
            <person name="Shulinski R.S."/>
            <person name="Bandarenka Y.V."/>
            <person name="Zhorov D.G."/>
            <person name="Warner D."/>
        </authorList>
    </citation>
    <scope>NUCLEOTIDE SEQUENCE [LARGE SCALE GENOMIC DNA]</scope>
    <source>
        <strain evidence="1">180601</strain>
        <tissue evidence="1">Whole Body</tissue>
    </source>
</reference>
<organism evidence="1 2">
    <name type="scientific">Aphis craccivora</name>
    <name type="common">Cowpea aphid</name>
    <dbReference type="NCBI Taxonomy" id="307492"/>
    <lineage>
        <taxon>Eukaryota</taxon>
        <taxon>Metazoa</taxon>
        <taxon>Ecdysozoa</taxon>
        <taxon>Arthropoda</taxon>
        <taxon>Hexapoda</taxon>
        <taxon>Insecta</taxon>
        <taxon>Pterygota</taxon>
        <taxon>Neoptera</taxon>
        <taxon>Paraneoptera</taxon>
        <taxon>Hemiptera</taxon>
        <taxon>Sternorrhyncha</taxon>
        <taxon>Aphidomorpha</taxon>
        <taxon>Aphidoidea</taxon>
        <taxon>Aphididae</taxon>
        <taxon>Aphidini</taxon>
        <taxon>Aphis</taxon>
        <taxon>Aphis</taxon>
    </lineage>
</organism>
<accession>A0A6G0Y565</accession>
<sequence length="154" mass="17556">MWSIVAFKDNSVEVVPSNWFINELSASYSYSNNYKIAEEKTNRVILTSDLLTNKSQENDDKNKSKLNRKLSLDKQTKDIANFWSSDSCDIYDNSDTDPYYSPLTSILIQEHIITGKLSSPKYFSARKKLDFANCSSGSPYIMSNKIQKLKTPGK</sequence>
<proteinExistence type="predicted"/>
<protein>
    <submittedName>
        <fullName evidence="1">DUF4806 domain-containing protein</fullName>
    </submittedName>
</protein>